<dbReference type="AlphaFoldDB" id="A0A1V0URJ8"/>
<accession>A0A1V0URJ8</accession>
<gene>
    <name evidence="1" type="ORF">B7C51_08760</name>
</gene>
<reference evidence="1 2" key="1">
    <citation type="submission" date="2017-03" db="EMBL/GenBank/DDBJ databases">
        <title>Paenibacillus larvae genome sequencing.</title>
        <authorList>
            <person name="Dingman D.W."/>
        </authorList>
    </citation>
    <scope>NUCLEOTIDE SEQUENCE [LARGE SCALE GENOMIC DNA]</scope>
    <source>
        <strain evidence="1 2">SAG 10367</strain>
    </source>
</reference>
<sequence>MVKLIILDKRVMYILVPVLRHWGFFFHIIPESFSNAGSPVNEMEVTIWGRFILPDEKKACLPGIGVLYYYLSPQGAMSGSVRHGQPTFFKKLLTKKDRT</sequence>
<dbReference type="EMBL" id="CP020557">
    <property type="protein sequence ID" value="ARF67903.1"/>
    <property type="molecule type" value="Genomic_DNA"/>
</dbReference>
<evidence type="ECO:0000313" key="1">
    <source>
        <dbReference type="EMBL" id="ARF67903.1"/>
    </source>
</evidence>
<evidence type="ECO:0000313" key="2">
    <source>
        <dbReference type="Proteomes" id="UP000192727"/>
    </source>
</evidence>
<organism evidence="1 2">
    <name type="scientific">Paenibacillus larvae subsp. pulvifaciens</name>
    <dbReference type="NCBI Taxonomy" id="1477"/>
    <lineage>
        <taxon>Bacteria</taxon>
        <taxon>Bacillati</taxon>
        <taxon>Bacillota</taxon>
        <taxon>Bacilli</taxon>
        <taxon>Bacillales</taxon>
        <taxon>Paenibacillaceae</taxon>
        <taxon>Paenibacillus</taxon>
    </lineage>
</organism>
<proteinExistence type="predicted"/>
<name>A0A1V0URJ8_9BACL</name>
<dbReference type="Proteomes" id="UP000192727">
    <property type="component" value="Chromosome"/>
</dbReference>
<protein>
    <submittedName>
        <fullName evidence="1">Uncharacterized protein</fullName>
    </submittedName>
</protein>